<evidence type="ECO:0000256" key="1">
    <source>
        <dbReference type="ARBA" id="ARBA00002324"/>
    </source>
</evidence>
<comment type="function">
    <text evidence="1 11">Catalyzes the reversible adenylation of nicotinate mononucleotide (NaMN) to nicotinic acid adenine dinucleotide (NaAD).</text>
</comment>
<evidence type="ECO:0000313" key="14">
    <source>
        <dbReference type="Proteomes" id="UP000318878"/>
    </source>
</evidence>
<evidence type="ECO:0000256" key="3">
    <source>
        <dbReference type="ARBA" id="ARBA00009014"/>
    </source>
</evidence>
<evidence type="ECO:0000256" key="11">
    <source>
        <dbReference type="HAMAP-Rule" id="MF_00244"/>
    </source>
</evidence>
<comment type="pathway">
    <text evidence="2 11">Cofactor biosynthesis; NAD(+) biosynthesis; deamido-NAD(+) from nicotinate D-ribonucleotide: step 1/1.</text>
</comment>
<organism evidence="13 14">
    <name type="scientific">Blastopirellula retiformator</name>
    <dbReference type="NCBI Taxonomy" id="2527970"/>
    <lineage>
        <taxon>Bacteria</taxon>
        <taxon>Pseudomonadati</taxon>
        <taxon>Planctomycetota</taxon>
        <taxon>Planctomycetia</taxon>
        <taxon>Pirellulales</taxon>
        <taxon>Pirellulaceae</taxon>
        <taxon>Blastopirellula</taxon>
    </lineage>
</organism>
<keyword evidence="5 11" id="KW-0808">Transferase</keyword>
<sequence>MRLGFFGGSFSPVHFGHLLLAEYAREQLKLDEVWFVPAATPPHKLDQVLANDADRVAMLQMAIAGNEAFTVCPLELERGGVSFTVDTLKQIRELLPDAELFLLIGGDTLADFRTWRNPEEICQLAAPAVMRRPGSPEPDWGVLAPYCSAERLQSFAGNLVDVPGIGLSSTEIRRRCAAGETIRYQTPRSVEMYIQTKRLFGHPGLE</sequence>
<keyword evidence="8 11" id="KW-0067">ATP-binding</keyword>
<protein>
    <recommendedName>
        <fullName evidence="11">Probable nicotinate-nucleotide adenylyltransferase</fullName>
        <ecNumber evidence="11">2.7.7.18</ecNumber>
    </recommendedName>
    <alternativeName>
        <fullName evidence="11">Deamido-NAD(+) diphosphorylase</fullName>
    </alternativeName>
    <alternativeName>
        <fullName evidence="11">Deamido-NAD(+) pyrophosphorylase</fullName>
    </alternativeName>
    <alternativeName>
        <fullName evidence="11">Nicotinate mononucleotide adenylyltransferase</fullName>
        <shortName evidence="11">NaMN adenylyltransferase</shortName>
    </alternativeName>
</protein>
<proteinExistence type="inferred from homology"/>
<dbReference type="EMBL" id="SJPF01000004">
    <property type="protein sequence ID" value="TWT31645.1"/>
    <property type="molecule type" value="Genomic_DNA"/>
</dbReference>
<comment type="similarity">
    <text evidence="3 11">Belongs to the NadD family.</text>
</comment>
<dbReference type="InterPro" id="IPR005248">
    <property type="entry name" value="NadD/NMNAT"/>
</dbReference>
<dbReference type="GO" id="GO:0004515">
    <property type="term" value="F:nicotinate-nucleotide adenylyltransferase activity"/>
    <property type="evidence" value="ECO:0007669"/>
    <property type="project" value="UniProtKB-UniRule"/>
</dbReference>
<evidence type="ECO:0000256" key="6">
    <source>
        <dbReference type="ARBA" id="ARBA00022695"/>
    </source>
</evidence>
<keyword evidence="7 11" id="KW-0547">Nucleotide-binding</keyword>
<dbReference type="AlphaFoldDB" id="A0A5C5V1R9"/>
<evidence type="ECO:0000256" key="5">
    <source>
        <dbReference type="ARBA" id="ARBA00022679"/>
    </source>
</evidence>
<dbReference type="PANTHER" id="PTHR39321">
    <property type="entry name" value="NICOTINATE-NUCLEOTIDE ADENYLYLTRANSFERASE-RELATED"/>
    <property type="match status" value="1"/>
</dbReference>
<dbReference type="UniPathway" id="UPA00253">
    <property type="reaction ID" value="UER00332"/>
</dbReference>
<dbReference type="HAMAP" id="MF_00244">
    <property type="entry name" value="NaMN_adenylyltr"/>
    <property type="match status" value="1"/>
</dbReference>
<keyword evidence="9 11" id="KW-0520">NAD</keyword>
<dbReference type="NCBIfam" id="TIGR00125">
    <property type="entry name" value="cyt_tran_rel"/>
    <property type="match status" value="1"/>
</dbReference>
<evidence type="ECO:0000256" key="9">
    <source>
        <dbReference type="ARBA" id="ARBA00023027"/>
    </source>
</evidence>
<dbReference type="OrthoDB" id="5295945at2"/>
<name>A0A5C5V1R9_9BACT</name>
<dbReference type="GO" id="GO:0005524">
    <property type="term" value="F:ATP binding"/>
    <property type="evidence" value="ECO:0007669"/>
    <property type="project" value="UniProtKB-KW"/>
</dbReference>
<evidence type="ECO:0000259" key="12">
    <source>
        <dbReference type="Pfam" id="PF01467"/>
    </source>
</evidence>
<evidence type="ECO:0000256" key="4">
    <source>
        <dbReference type="ARBA" id="ARBA00022642"/>
    </source>
</evidence>
<dbReference type="PANTHER" id="PTHR39321:SF3">
    <property type="entry name" value="PHOSPHOPANTETHEINE ADENYLYLTRANSFERASE"/>
    <property type="match status" value="1"/>
</dbReference>
<keyword evidence="14" id="KW-1185">Reference proteome</keyword>
<dbReference type="InterPro" id="IPR014729">
    <property type="entry name" value="Rossmann-like_a/b/a_fold"/>
</dbReference>
<dbReference type="NCBIfam" id="NF000840">
    <property type="entry name" value="PRK00071.1-3"/>
    <property type="match status" value="1"/>
</dbReference>
<dbReference type="GO" id="GO:0009435">
    <property type="term" value="P:NAD+ biosynthetic process"/>
    <property type="evidence" value="ECO:0007669"/>
    <property type="project" value="UniProtKB-UniRule"/>
</dbReference>
<dbReference type="NCBIfam" id="TIGR00482">
    <property type="entry name" value="nicotinate (nicotinamide) nucleotide adenylyltransferase"/>
    <property type="match status" value="1"/>
</dbReference>
<dbReference type="RefSeq" id="WP_146433925.1">
    <property type="nucleotide sequence ID" value="NZ_SJPF01000004.1"/>
</dbReference>
<evidence type="ECO:0000256" key="2">
    <source>
        <dbReference type="ARBA" id="ARBA00005019"/>
    </source>
</evidence>
<evidence type="ECO:0000313" key="13">
    <source>
        <dbReference type="EMBL" id="TWT31645.1"/>
    </source>
</evidence>
<dbReference type="Gene3D" id="3.40.50.620">
    <property type="entry name" value="HUPs"/>
    <property type="match status" value="1"/>
</dbReference>
<reference evidence="13 14" key="1">
    <citation type="submission" date="2019-02" db="EMBL/GenBank/DDBJ databases">
        <title>Deep-cultivation of Planctomycetes and their phenomic and genomic characterization uncovers novel biology.</title>
        <authorList>
            <person name="Wiegand S."/>
            <person name="Jogler M."/>
            <person name="Boedeker C."/>
            <person name="Pinto D."/>
            <person name="Vollmers J."/>
            <person name="Rivas-Marin E."/>
            <person name="Kohn T."/>
            <person name="Peeters S.H."/>
            <person name="Heuer A."/>
            <person name="Rast P."/>
            <person name="Oberbeckmann S."/>
            <person name="Bunk B."/>
            <person name="Jeske O."/>
            <person name="Meyerdierks A."/>
            <person name="Storesund J.E."/>
            <person name="Kallscheuer N."/>
            <person name="Luecker S."/>
            <person name="Lage O.M."/>
            <person name="Pohl T."/>
            <person name="Merkel B.J."/>
            <person name="Hornburger P."/>
            <person name="Mueller R.-W."/>
            <person name="Bruemmer F."/>
            <person name="Labrenz M."/>
            <person name="Spormann A.M."/>
            <person name="Op Den Camp H."/>
            <person name="Overmann J."/>
            <person name="Amann R."/>
            <person name="Jetten M.S.M."/>
            <person name="Mascher T."/>
            <person name="Medema M.H."/>
            <person name="Devos D.P."/>
            <person name="Kaster A.-K."/>
            <person name="Ovreas L."/>
            <person name="Rohde M."/>
            <person name="Galperin M.Y."/>
            <person name="Jogler C."/>
        </authorList>
    </citation>
    <scope>NUCLEOTIDE SEQUENCE [LARGE SCALE GENOMIC DNA]</scope>
    <source>
        <strain evidence="13 14">Enr8</strain>
    </source>
</reference>
<dbReference type="Pfam" id="PF01467">
    <property type="entry name" value="CTP_transf_like"/>
    <property type="match status" value="1"/>
</dbReference>
<dbReference type="InterPro" id="IPR004821">
    <property type="entry name" value="Cyt_trans-like"/>
</dbReference>
<evidence type="ECO:0000256" key="10">
    <source>
        <dbReference type="ARBA" id="ARBA00048721"/>
    </source>
</evidence>
<keyword evidence="6 11" id="KW-0548">Nucleotidyltransferase</keyword>
<evidence type="ECO:0000256" key="7">
    <source>
        <dbReference type="ARBA" id="ARBA00022741"/>
    </source>
</evidence>
<gene>
    <name evidence="13" type="primary">nadD_2</name>
    <name evidence="11" type="synonym">nadD</name>
    <name evidence="13" type="ORF">Enr8_35690</name>
</gene>
<evidence type="ECO:0000256" key="8">
    <source>
        <dbReference type="ARBA" id="ARBA00022840"/>
    </source>
</evidence>
<dbReference type="EC" id="2.7.7.18" evidence="11"/>
<dbReference type="Proteomes" id="UP000318878">
    <property type="component" value="Unassembled WGS sequence"/>
</dbReference>
<feature type="domain" description="Cytidyltransferase-like" evidence="12">
    <location>
        <begin position="5"/>
        <end position="175"/>
    </location>
</feature>
<dbReference type="CDD" id="cd02165">
    <property type="entry name" value="NMNAT"/>
    <property type="match status" value="1"/>
</dbReference>
<comment type="caution">
    <text evidence="13">The sequence shown here is derived from an EMBL/GenBank/DDBJ whole genome shotgun (WGS) entry which is preliminary data.</text>
</comment>
<dbReference type="SUPFAM" id="SSF52374">
    <property type="entry name" value="Nucleotidylyl transferase"/>
    <property type="match status" value="1"/>
</dbReference>
<keyword evidence="4 11" id="KW-0662">Pyridine nucleotide biosynthesis</keyword>
<accession>A0A5C5V1R9</accession>
<comment type="catalytic activity">
    <reaction evidence="10 11">
        <text>nicotinate beta-D-ribonucleotide + ATP + H(+) = deamido-NAD(+) + diphosphate</text>
        <dbReference type="Rhea" id="RHEA:22860"/>
        <dbReference type="ChEBI" id="CHEBI:15378"/>
        <dbReference type="ChEBI" id="CHEBI:30616"/>
        <dbReference type="ChEBI" id="CHEBI:33019"/>
        <dbReference type="ChEBI" id="CHEBI:57502"/>
        <dbReference type="ChEBI" id="CHEBI:58437"/>
        <dbReference type="EC" id="2.7.7.18"/>
    </reaction>
</comment>